<gene>
    <name evidence="1" type="ORF">ERS008198_04935</name>
</gene>
<name>A0A655ENS5_SALET</name>
<evidence type="ECO:0000313" key="1">
    <source>
        <dbReference type="EMBL" id="CNV29207.1"/>
    </source>
</evidence>
<dbReference type="EMBL" id="CQPA01000085">
    <property type="protein sequence ID" value="CNV29207.1"/>
    <property type="molecule type" value="Genomic_DNA"/>
</dbReference>
<proteinExistence type="predicted"/>
<reference evidence="1 2" key="1">
    <citation type="submission" date="2015-03" db="EMBL/GenBank/DDBJ databases">
        <authorList>
            <consortium name="Pathogen Informatics"/>
        </authorList>
    </citation>
    <scope>NUCLEOTIDE SEQUENCE [LARGE SCALE GENOMIC DNA]</scope>
    <source>
        <strain evidence="1 2">A1104</strain>
    </source>
</reference>
<organism evidence="1 2">
    <name type="scientific">Salmonella enterica subsp. enterica serovar Bovismorbificans</name>
    <dbReference type="NCBI Taxonomy" id="58097"/>
    <lineage>
        <taxon>Bacteria</taxon>
        <taxon>Pseudomonadati</taxon>
        <taxon>Pseudomonadota</taxon>
        <taxon>Gammaproteobacteria</taxon>
        <taxon>Enterobacterales</taxon>
        <taxon>Enterobacteriaceae</taxon>
        <taxon>Salmonella</taxon>
    </lineage>
</organism>
<accession>A0A655ENS5</accession>
<dbReference type="AlphaFoldDB" id="A0A655ENS5"/>
<dbReference type="Proteomes" id="UP000041314">
    <property type="component" value="Unassembled WGS sequence"/>
</dbReference>
<protein>
    <submittedName>
        <fullName evidence="1">Uncharacterized protein</fullName>
    </submittedName>
</protein>
<sequence>MMRRVTGFIFRREREIADIREATYRFRLVERQHVERRVAFHQRFHIVFQQRPDHDTGAVLLNLSEHLIQRLGRGIVDF</sequence>
<evidence type="ECO:0000313" key="2">
    <source>
        <dbReference type="Proteomes" id="UP000041314"/>
    </source>
</evidence>